<name>A0A1M7UK36_9FIRM</name>
<evidence type="ECO:0000313" key="3">
    <source>
        <dbReference type="EMBL" id="SHN83276.1"/>
    </source>
</evidence>
<dbReference type="SUPFAM" id="SSF53092">
    <property type="entry name" value="Creatinase/prolidase N-terminal domain"/>
    <property type="match status" value="1"/>
</dbReference>
<dbReference type="InterPro" id="IPR050659">
    <property type="entry name" value="Peptidase_M24B"/>
</dbReference>
<dbReference type="SUPFAM" id="SSF55920">
    <property type="entry name" value="Creatinase/aminopeptidase"/>
    <property type="match status" value="1"/>
</dbReference>
<feature type="domain" description="Peptidase M24" evidence="1">
    <location>
        <begin position="175"/>
        <end position="375"/>
    </location>
</feature>
<accession>A0A1M7UK36</accession>
<dbReference type="RefSeq" id="WP_072774203.1">
    <property type="nucleotide sequence ID" value="NZ_FRDN01000013.1"/>
</dbReference>
<organism evidence="3 4">
    <name type="scientific">Desulfitobacterium chlororespirans DSM 11544</name>
    <dbReference type="NCBI Taxonomy" id="1121395"/>
    <lineage>
        <taxon>Bacteria</taxon>
        <taxon>Bacillati</taxon>
        <taxon>Bacillota</taxon>
        <taxon>Clostridia</taxon>
        <taxon>Eubacteriales</taxon>
        <taxon>Desulfitobacteriaceae</taxon>
        <taxon>Desulfitobacterium</taxon>
    </lineage>
</organism>
<proteinExistence type="predicted"/>
<dbReference type="InterPro" id="IPR000587">
    <property type="entry name" value="Creatinase_N"/>
</dbReference>
<keyword evidence="3" id="KW-0645">Protease</keyword>
<dbReference type="EMBL" id="FRDN01000013">
    <property type="protein sequence ID" value="SHN83276.1"/>
    <property type="molecule type" value="Genomic_DNA"/>
</dbReference>
<dbReference type="Gene3D" id="3.90.230.10">
    <property type="entry name" value="Creatinase/methionine aminopeptidase superfamily"/>
    <property type="match status" value="1"/>
</dbReference>
<dbReference type="Proteomes" id="UP000184010">
    <property type="component" value="Unassembled WGS sequence"/>
</dbReference>
<dbReference type="AlphaFoldDB" id="A0A1M7UK36"/>
<reference evidence="4" key="1">
    <citation type="submission" date="2016-12" db="EMBL/GenBank/DDBJ databases">
        <authorList>
            <person name="Varghese N."/>
            <person name="Submissions S."/>
        </authorList>
    </citation>
    <scope>NUCLEOTIDE SEQUENCE [LARGE SCALE GENOMIC DNA]</scope>
    <source>
        <strain evidence="4">DSM 11544</strain>
    </source>
</reference>
<keyword evidence="3" id="KW-0378">Hydrolase</keyword>
<dbReference type="InterPro" id="IPR000994">
    <property type="entry name" value="Pept_M24"/>
</dbReference>
<sequence length="392" mass="43469">MTNLGERFKCPIPNKELERRWSAIREAMKEQSIDGLIIQNHNQFLGGYIRYFLDIPAPTYGTTIFFPVNEEMTVISHGAIDGPAVPPAWATRGVLASKTYPIIQTLNYTDYDAPQAIVEKIKDSHYKKIGLVGLSLISAALYQYIVAKLPGVEIVDATDLVDAIKAVKSEDEIALIRKTVALHDHLAEAVPVLFRPGRKESEIRSELKRLAMDMGSEEQNIVVGTEANDKAFIVDPFFDNREIKQGDRMVILIEVNGPGGFYGEIARTWCLGEPSQDVLDAYAIATKAQKYIAGMLKPGAAPSDLFKANNDFLISHGYAPEKRYFAHGQGYDMVERPAFVPRETMLLKEGMFLAIHPTAANNKALAFSCDNYLITAKGAELLNKTPQIVFSV</sequence>
<dbReference type="GO" id="GO:0004177">
    <property type="term" value="F:aminopeptidase activity"/>
    <property type="evidence" value="ECO:0007669"/>
    <property type="project" value="UniProtKB-KW"/>
</dbReference>
<evidence type="ECO:0000259" key="1">
    <source>
        <dbReference type="Pfam" id="PF00557"/>
    </source>
</evidence>
<keyword evidence="3" id="KW-0031">Aminopeptidase</keyword>
<dbReference type="Gene3D" id="3.40.350.10">
    <property type="entry name" value="Creatinase/prolidase N-terminal domain"/>
    <property type="match status" value="1"/>
</dbReference>
<dbReference type="PANTHER" id="PTHR46112:SF2">
    <property type="entry name" value="XAA-PRO AMINOPEPTIDASE P-RELATED"/>
    <property type="match status" value="1"/>
</dbReference>
<dbReference type="CDD" id="cd01066">
    <property type="entry name" value="APP_MetAP"/>
    <property type="match status" value="1"/>
</dbReference>
<evidence type="ECO:0000259" key="2">
    <source>
        <dbReference type="Pfam" id="PF01321"/>
    </source>
</evidence>
<evidence type="ECO:0000313" key="4">
    <source>
        <dbReference type="Proteomes" id="UP000184010"/>
    </source>
</evidence>
<feature type="domain" description="Creatinase N-terminal" evidence="2">
    <location>
        <begin position="20"/>
        <end position="164"/>
    </location>
</feature>
<dbReference type="Pfam" id="PF01321">
    <property type="entry name" value="Creatinase_N"/>
    <property type="match status" value="1"/>
</dbReference>
<dbReference type="PANTHER" id="PTHR46112">
    <property type="entry name" value="AMINOPEPTIDASE"/>
    <property type="match status" value="1"/>
</dbReference>
<dbReference type="Pfam" id="PF00557">
    <property type="entry name" value="Peptidase_M24"/>
    <property type="match status" value="1"/>
</dbReference>
<protein>
    <submittedName>
        <fullName evidence="3">Xaa-Pro aminopeptidase</fullName>
    </submittedName>
</protein>
<keyword evidence="4" id="KW-1185">Reference proteome</keyword>
<dbReference type="STRING" id="1121395.SAMN02745215_03993"/>
<dbReference type="InterPro" id="IPR029149">
    <property type="entry name" value="Creatin/AminoP/Spt16_N"/>
</dbReference>
<gene>
    <name evidence="3" type="ORF">SAMN02745215_03993</name>
</gene>
<dbReference type="InterPro" id="IPR036005">
    <property type="entry name" value="Creatinase/aminopeptidase-like"/>
</dbReference>